<gene>
    <name evidence="1" type="ORF">HPB50_010626</name>
</gene>
<evidence type="ECO:0000313" key="2">
    <source>
        <dbReference type="Proteomes" id="UP000821845"/>
    </source>
</evidence>
<reference evidence="1" key="1">
    <citation type="submission" date="2020-05" db="EMBL/GenBank/DDBJ databases">
        <title>Large-scale comparative analyses of tick genomes elucidate their genetic diversity and vector capacities.</title>
        <authorList>
            <person name="Jia N."/>
            <person name="Wang J."/>
            <person name="Shi W."/>
            <person name="Du L."/>
            <person name="Sun Y."/>
            <person name="Zhan W."/>
            <person name="Jiang J."/>
            <person name="Wang Q."/>
            <person name="Zhang B."/>
            <person name="Ji P."/>
            <person name="Sakyi L.B."/>
            <person name="Cui X."/>
            <person name="Yuan T."/>
            <person name="Jiang B."/>
            <person name="Yang W."/>
            <person name="Lam T.T.-Y."/>
            <person name="Chang Q."/>
            <person name="Ding S."/>
            <person name="Wang X."/>
            <person name="Zhu J."/>
            <person name="Ruan X."/>
            <person name="Zhao L."/>
            <person name="Wei J."/>
            <person name="Que T."/>
            <person name="Du C."/>
            <person name="Cheng J."/>
            <person name="Dai P."/>
            <person name="Han X."/>
            <person name="Huang E."/>
            <person name="Gao Y."/>
            <person name="Liu J."/>
            <person name="Shao H."/>
            <person name="Ye R."/>
            <person name="Li L."/>
            <person name="Wei W."/>
            <person name="Wang X."/>
            <person name="Wang C."/>
            <person name="Yang T."/>
            <person name="Huo Q."/>
            <person name="Li W."/>
            <person name="Guo W."/>
            <person name="Chen H."/>
            <person name="Zhou L."/>
            <person name="Ni X."/>
            <person name="Tian J."/>
            <person name="Zhou Y."/>
            <person name="Sheng Y."/>
            <person name="Liu T."/>
            <person name="Pan Y."/>
            <person name="Xia L."/>
            <person name="Li J."/>
            <person name="Zhao F."/>
            <person name="Cao W."/>
        </authorList>
    </citation>
    <scope>NUCLEOTIDE SEQUENCE</scope>
    <source>
        <strain evidence="1">Hyas-2018</strain>
    </source>
</reference>
<keyword evidence="2" id="KW-1185">Reference proteome</keyword>
<dbReference type="Proteomes" id="UP000821845">
    <property type="component" value="Chromosome 2"/>
</dbReference>
<sequence length="259" mass="28032">MEQATDTSGAPDTSSSVASAVAGPASTASEPRGEQEEQEGPPGDESEKRKVISKFEDEAEPASFLQLFKYSSFKDRTFTAIGCAVAVVTGFSMPTLILLMGHLLRKFIIFQSVASELCGNQRLTIGRFQSEAKEIAGHMALVGLAMLLSNVVIVGSLGMSATKQSSRIRYYFMRAMLHQEIGWYDTHIGGDVAGRITSDFEKIHDGLGEKIGMCLFFLSTASASLISAFWHGWQLTLVLLSLVPCLVLITTIIAKARTI</sequence>
<name>A0ACB7SV22_HYAAI</name>
<dbReference type="EMBL" id="CM023482">
    <property type="protein sequence ID" value="KAH6938573.1"/>
    <property type="molecule type" value="Genomic_DNA"/>
</dbReference>
<organism evidence="1 2">
    <name type="scientific">Hyalomma asiaticum</name>
    <name type="common">Tick</name>
    <dbReference type="NCBI Taxonomy" id="266040"/>
    <lineage>
        <taxon>Eukaryota</taxon>
        <taxon>Metazoa</taxon>
        <taxon>Ecdysozoa</taxon>
        <taxon>Arthropoda</taxon>
        <taxon>Chelicerata</taxon>
        <taxon>Arachnida</taxon>
        <taxon>Acari</taxon>
        <taxon>Parasitiformes</taxon>
        <taxon>Ixodida</taxon>
        <taxon>Ixodoidea</taxon>
        <taxon>Ixodidae</taxon>
        <taxon>Hyalomminae</taxon>
        <taxon>Hyalomma</taxon>
    </lineage>
</organism>
<accession>A0ACB7SV22</accession>
<comment type="caution">
    <text evidence="1">The sequence shown here is derived from an EMBL/GenBank/DDBJ whole genome shotgun (WGS) entry which is preliminary data.</text>
</comment>
<protein>
    <submittedName>
        <fullName evidence="1">Uncharacterized protein</fullName>
    </submittedName>
</protein>
<proteinExistence type="predicted"/>
<evidence type="ECO:0000313" key="1">
    <source>
        <dbReference type="EMBL" id="KAH6938573.1"/>
    </source>
</evidence>